<dbReference type="NCBIfam" id="TIGR01726">
    <property type="entry name" value="HEQRo_perm_3TM"/>
    <property type="match status" value="1"/>
</dbReference>
<keyword evidence="6 8" id="KW-1133">Transmembrane helix</keyword>
<dbReference type="InterPro" id="IPR035906">
    <property type="entry name" value="MetI-like_sf"/>
</dbReference>
<feature type="compositionally biased region" description="Polar residues" evidence="9">
    <location>
        <begin position="7"/>
        <end position="21"/>
    </location>
</feature>
<evidence type="ECO:0000259" key="10">
    <source>
        <dbReference type="PROSITE" id="PS50928"/>
    </source>
</evidence>
<dbReference type="Proteomes" id="UP000230161">
    <property type="component" value="Unassembled WGS sequence"/>
</dbReference>
<dbReference type="GO" id="GO:0006865">
    <property type="term" value="P:amino acid transport"/>
    <property type="evidence" value="ECO:0007669"/>
    <property type="project" value="UniProtKB-KW"/>
</dbReference>
<feature type="transmembrane region" description="Helical" evidence="8">
    <location>
        <begin position="81"/>
        <end position="108"/>
    </location>
</feature>
<evidence type="ECO:0000256" key="7">
    <source>
        <dbReference type="ARBA" id="ARBA00023136"/>
    </source>
</evidence>
<dbReference type="PANTHER" id="PTHR30614">
    <property type="entry name" value="MEMBRANE COMPONENT OF AMINO ACID ABC TRANSPORTER"/>
    <property type="match status" value="1"/>
</dbReference>
<feature type="transmembrane region" description="Helical" evidence="8">
    <location>
        <begin position="269"/>
        <end position="289"/>
    </location>
</feature>
<dbReference type="PANTHER" id="PTHR30614:SF0">
    <property type="entry name" value="L-CYSTINE TRANSPORT SYSTEM PERMEASE PROTEIN TCYL"/>
    <property type="match status" value="1"/>
</dbReference>
<evidence type="ECO:0000313" key="12">
    <source>
        <dbReference type="Proteomes" id="UP000230161"/>
    </source>
</evidence>
<feature type="domain" description="ABC transmembrane type-1" evidence="10">
    <location>
        <begin position="84"/>
        <end position="287"/>
    </location>
</feature>
<organism evidence="11 12">
    <name type="scientific">Compostimonas suwonensis</name>
    <dbReference type="NCBI Taxonomy" id="1048394"/>
    <lineage>
        <taxon>Bacteria</taxon>
        <taxon>Bacillati</taxon>
        <taxon>Actinomycetota</taxon>
        <taxon>Actinomycetes</taxon>
        <taxon>Micrococcales</taxon>
        <taxon>Microbacteriaceae</taxon>
        <taxon>Compostimonas</taxon>
    </lineage>
</organism>
<evidence type="ECO:0000256" key="2">
    <source>
        <dbReference type="ARBA" id="ARBA00022448"/>
    </source>
</evidence>
<evidence type="ECO:0000256" key="3">
    <source>
        <dbReference type="ARBA" id="ARBA00022475"/>
    </source>
</evidence>
<keyword evidence="3" id="KW-1003">Cell membrane</keyword>
<keyword evidence="7 8" id="KW-0472">Membrane</keyword>
<evidence type="ECO:0000256" key="1">
    <source>
        <dbReference type="ARBA" id="ARBA00004651"/>
    </source>
</evidence>
<dbReference type="CDD" id="cd06261">
    <property type="entry name" value="TM_PBP2"/>
    <property type="match status" value="1"/>
</dbReference>
<evidence type="ECO:0000313" key="11">
    <source>
        <dbReference type="EMBL" id="PJJ65096.1"/>
    </source>
</evidence>
<dbReference type="GO" id="GO:0022857">
    <property type="term" value="F:transmembrane transporter activity"/>
    <property type="evidence" value="ECO:0007669"/>
    <property type="project" value="InterPro"/>
</dbReference>
<comment type="subcellular location">
    <subcellularLocation>
        <location evidence="1 8">Cell membrane</location>
        <topology evidence="1 8">Multi-pass membrane protein</topology>
    </subcellularLocation>
</comment>
<dbReference type="InterPro" id="IPR043429">
    <property type="entry name" value="ArtM/GltK/GlnP/TcyL/YhdX-like"/>
</dbReference>
<evidence type="ECO:0000256" key="6">
    <source>
        <dbReference type="ARBA" id="ARBA00022989"/>
    </source>
</evidence>
<name>A0A2M9C3K0_9MICO</name>
<dbReference type="SUPFAM" id="SSF161098">
    <property type="entry name" value="MetI-like"/>
    <property type="match status" value="1"/>
</dbReference>
<feature type="transmembrane region" description="Helical" evidence="8">
    <location>
        <begin position="120"/>
        <end position="142"/>
    </location>
</feature>
<evidence type="ECO:0000256" key="9">
    <source>
        <dbReference type="SAM" id="MobiDB-lite"/>
    </source>
</evidence>
<dbReference type="GO" id="GO:0043190">
    <property type="term" value="C:ATP-binding cassette (ABC) transporter complex"/>
    <property type="evidence" value="ECO:0007669"/>
    <property type="project" value="InterPro"/>
</dbReference>
<keyword evidence="5" id="KW-0029">Amino-acid transport</keyword>
<keyword evidence="12" id="KW-1185">Reference proteome</keyword>
<feature type="transmembrane region" description="Helical" evidence="8">
    <location>
        <begin position="245"/>
        <end position="263"/>
    </location>
</feature>
<sequence length="302" mass="33141">MSKVDRMSSSSAQKPLMSTTTNGLSGAELALLKTRGRRRPLRWVATAVVLLVAALVVYSMLTNERFGWPVVAQYLFDSRVLNGLVLSIWLTVVCMVIALVLGTLLAVMRLSANSLLRSTSWIYIWIFRSVPVLVQLIFWYNLGALYPSLGIGIPFLPPFMEFQTNDVISALGASILGLSLAQSAYSAEIIRAGILSVSRGQLDAAASLGMTRARALRRIVLPQALRVIIPPVGNEVVGMLKNTSLVSVIAMADLFYSVELIYANTFQTIPMLIVACIWYLVVVSLLSFGQSYLERRYGRGFA</sequence>
<dbReference type="InterPro" id="IPR010065">
    <property type="entry name" value="AA_ABC_transptr_permease_3TM"/>
</dbReference>
<keyword evidence="2 8" id="KW-0813">Transport</keyword>
<dbReference type="FunFam" id="1.10.3720.10:FF:000006">
    <property type="entry name" value="Glutamate/aspartate ABC transporter, permease protein GltK"/>
    <property type="match status" value="1"/>
</dbReference>
<feature type="transmembrane region" description="Helical" evidence="8">
    <location>
        <begin position="162"/>
        <end position="181"/>
    </location>
</feature>
<dbReference type="Pfam" id="PF00528">
    <property type="entry name" value="BPD_transp_1"/>
    <property type="match status" value="1"/>
</dbReference>
<gene>
    <name evidence="11" type="ORF">CLV54_0123</name>
</gene>
<comment type="similarity">
    <text evidence="8">Belongs to the binding-protein-dependent transport system permease family.</text>
</comment>
<dbReference type="EMBL" id="PGFB01000001">
    <property type="protein sequence ID" value="PJJ65096.1"/>
    <property type="molecule type" value="Genomic_DNA"/>
</dbReference>
<keyword evidence="4 8" id="KW-0812">Transmembrane</keyword>
<feature type="region of interest" description="Disordered" evidence="9">
    <location>
        <begin position="1"/>
        <end position="21"/>
    </location>
</feature>
<proteinExistence type="inferred from homology"/>
<evidence type="ECO:0000256" key="8">
    <source>
        <dbReference type="RuleBase" id="RU363032"/>
    </source>
</evidence>
<dbReference type="AlphaFoldDB" id="A0A2M9C3K0"/>
<evidence type="ECO:0000256" key="4">
    <source>
        <dbReference type="ARBA" id="ARBA00022692"/>
    </source>
</evidence>
<reference evidence="11 12" key="1">
    <citation type="submission" date="2017-11" db="EMBL/GenBank/DDBJ databases">
        <title>Genomic Encyclopedia of Archaeal and Bacterial Type Strains, Phase II (KMG-II): From Individual Species to Whole Genera.</title>
        <authorList>
            <person name="Goeker M."/>
        </authorList>
    </citation>
    <scope>NUCLEOTIDE SEQUENCE [LARGE SCALE GENOMIC DNA]</scope>
    <source>
        <strain evidence="11 12">DSM 25625</strain>
    </source>
</reference>
<feature type="transmembrane region" description="Helical" evidence="8">
    <location>
        <begin position="41"/>
        <end position="61"/>
    </location>
</feature>
<comment type="caution">
    <text evidence="11">The sequence shown here is derived from an EMBL/GenBank/DDBJ whole genome shotgun (WGS) entry which is preliminary data.</text>
</comment>
<evidence type="ECO:0000256" key="5">
    <source>
        <dbReference type="ARBA" id="ARBA00022970"/>
    </source>
</evidence>
<protein>
    <submittedName>
        <fullName evidence="11">Polar amino acid transport system permease protein</fullName>
    </submittedName>
</protein>
<dbReference type="PROSITE" id="PS50928">
    <property type="entry name" value="ABC_TM1"/>
    <property type="match status" value="1"/>
</dbReference>
<dbReference type="Gene3D" id="1.10.3720.10">
    <property type="entry name" value="MetI-like"/>
    <property type="match status" value="1"/>
</dbReference>
<accession>A0A2M9C3K0</accession>
<dbReference type="InterPro" id="IPR000515">
    <property type="entry name" value="MetI-like"/>
</dbReference>